<sequence>MASTSKFLLLLIISIFLISLSQVSSSSSSEAGIEAQAHQPQRKVLRVFCVNYADCGSLCAVRCGKHSRPNVCTRACGTCCQRCNCVPPGTHGNREQCGSCYTDMLTHGNRPKCP</sequence>
<evidence type="ECO:0000256" key="2">
    <source>
        <dbReference type="SAM" id="SignalP"/>
    </source>
</evidence>
<protein>
    <submittedName>
        <fullName evidence="3">Uncharacterized protein</fullName>
    </submittedName>
</protein>
<dbReference type="Proteomes" id="UP000235145">
    <property type="component" value="Unassembled WGS sequence"/>
</dbReference>
<comment type="caution">
    <text evidence="3">The sequence shown here is derived from an EMBL/GenBank/DDBJ whole genome shotgun (WGS) entry which is preliminary data.</text>
</comment>
<evidence type="ECO:0000313" key="3">
    <source>
        <dbReference type="EMBL" id="KAJ0216452.1"/>
    </source>
</evidence>
<dbReference type="PANTHER" id="PTHR23201">
    <property type="entry name" value="EXTENSIN, PROLINE-RICH PROTEIN"/>
    <property type="match status" value="1"/>
</dbReference>
<accession>A0A9R1XR72</accession>
<gene>
    <name evidence="3" type="ORF">LSAT_V11C300121070</name>
</gene>
<feature type="chain" id="PRO_5040395508" evidence="2">
    <location>
        <begin position="26"/>
        <end position="114"/>
    </location>
</feature>
<evidence type="ECO:0000313" key="4">
    <source>
        <dbReference type="Proteomes" id="UP000235145"/>
    </source>
</evidence>
<dbReference type="Pfam" id="PF02704">
    <property type="entry name" value="GASA"/>
    <property type="match status" value="1"/>
</dbReference>
<reference evidence="3 4" key="1">
    <citation type="journal article" date="2017" name="Nat. Commun.">
        <title>Genome assembly with in vitro proximity ligation data and whole-genome triplication in lettuce.</title>
        <authorList>
            <person name="Reyes-Chin-Wo S."/>
            <person name="Wang Z."/>
            <person name="Yang X."/>
            <person name="Kozik A."/>
            <person name="Arikit S."/>
            <person name="Song C."/>
            <person name="Xia L."/>
            <person name="Froenicke L."/>
            <person name="Lavelle D.O."/>
            <person name="Truco M.J."/>
            <person name="Xia R."/>
            <person name="Zhu S."/>
            <person name="Xu C."/>
            <person name="Xu H."/>
            <person name="Xu X."/>
            <person name="Cox K."/>
            <person name="Korf I."/>
            <person name="Meyers B.C."/>
            <person name="Michelmore R.W."/>
        </authorList>
    </citation>
    <scope>NUCLEOTIDE SEQUENCE [LARGE SCALE GENOMIC DNA]</scope>
    <source>
        <strain evidence="4">cv. Salinas</strain>
        <tissue evidence="3">Seedlings</tissue>
    </source>
</reference>
<dbReference type="EMBL" id="NBSK02000003">
    <property type="protein sequence ID" value="KAJ0216452.1"/>
    <property type="molecule type" value="Genomic_DNA"/>
</dbReference>
<comment type="similarity">
    <text evidence="1">Belongs to the GASA family.</text>
</comment>
<name>A0A9R1XR72_LACSA</name>
<feature type="signal peptide" evidence="2">
    <location>
        <begin position="1"/>
        <end position="25"/>
    </location>
</feature>
<evidence type="ECO:0000256" key="1">
    <source>
        <dbReference type="ARBA" id="ARBA00010582"/>
    </source>
</evidence>
<keyword evidence="4" id="KW-1185">Reference proteome</keyword>
<keyword evidence="2" id="KW-0732">Signal</keyword>
<dbReference type="InterPro" id="IPR003854">
    <property type="entry name" value="GASA"/>
</dbReference>
<organism evidence="3 4">
    <name type="scientific">Lactuca sativa</name>
    <name type="common">Garden lettuce</name>
    <dbReference type="NCBI Taxonomy" id="4236"/>
    <lineage>
        <taxon>Eukaryota</taxon>
        <taxon>Viridiplantae</taxon>
        <taxon>Streptophyta</taxon>
        <taxon>Embryophyta</taxon>
        <taxon>Tracheophyta</taxon>
        <taxon>Spermatophyta</taxon>
        <taxon>Magnoliopsida</taxon>
        <taxon>eudicotyledons</taxon>
        <taxon>Gunneridae</taxon>
        <taxon>Pentapetalae</taxon>
        <taxon>asterids</taxon>
        <taxon>campanulids</taxon>
        <taxon>Asterales</taxon>
        <taxon>Asteraceae</taxon>
        <taxon>Cichorioideae</taxon>
        <taxon>Cichorieae</taxon>
        <taxon>Lactucinae</taxon>
        <taxon>Lactuca</taxon>
    </lineage>
</organism>
<proteinExistence type="inferred from homology"/>
<dbReference type="PANTHER" id="PTHR23201:SF18">
    <property type="entry name" value="GIBBERELLIN-REGULATED PROTEIN 2-RELATED"/>
    <property type="match status" value="1"/>
</dbReference>
<dbReference type="AlphaFoldDB" id="A0A9R1XR72"/>